<dbReference type="GO" id="GO:0016787">
    <property type="term" value="F:hydrolase activity"/>
    <property type="evidence" value="ECO:0007669"/>
    <property type="project" value="TreeGrafter"/>
</dbReference>
<sequence length="227" mass="25928">MKSNHVLTGFIGFSLIYLVIILLGREDITAFLKPFLLPFLITAVYLQENFSSKRTLLIALTLSWIGDIILLFVAKGEIYFIGGLIAFLFSHIFYIILFNKQLKIYLRKSKTIYWIGITLIIIYLIGMMVLLMPNLGELLLPVFVYAMTISIMLLFALKGFLNWHKPANTYILIGAIIFVASDSILAFDKFYAAIQYSTFLIMSTYLTAQYLIVIGILKLNKKKLQIP</sequence>
<keyword evidence="4 6" id="KW-1133">Transmembrane helix</keyword>
<proteinExistence type="inferred from homology"/>
<keyword evidence="5 6" id="KW-0472">Membrane</keyword>
<feature type="transmembrane region" description="Helical" evidence="6">
    <location>
        <begin position="138"/>
        <end position="157"/>
    </location>
</feature>
<dbReference type="Proteomes" id="UP001139260">
    <property type="component" value="Unassembled WGS sequence"/>
</dbReference>
<dbReference type="Pfam" id="PF07947">
    <property type="entry name" value="YhhN"/>
    <property type="match status" value="1"/>
</dbReference>
<accession>A0A9X1XP26</accession>
<feature type="transmembrane region" description="Helical" evidence="6">
    <location>
        <begin position="30"/>
        <end position="46"/>
    </location>
</feature>
<feature type="transmembrane region" description="Helical" evidence="6">
    <location>
        <begin position="111"/>
        <end position="132"/>
    </location>
</feature>
<dbReference type="PANTHER" id="PTHR31885">
    <property type="entry name" value="GH04784P"/>
    <property type="match status" value="1"/>
</dbReference>
<organism evidence="7 8">
    <name type="scientific">Flavobacterium pygoscelis</name>
    <dbReference type="NCBI Taxonomy" id="2893176"/>
    <lineage>
        <taxon>Bacteria</taxon>
        <taxon>Pseudomonadati</taxon>
        <taxon>Bacteroidota</taxon>
        <taxon>Flavobacteriia</taxon>
        <taxon>Flavobacteriales</taxon>
        <taxon>Flavobacteriaceae</taxon>
        <taxon>Flavobacterium</taxon>
    </lineage>
</organism>
<feature type="transmembrane region" description="Helical" evidence="6">
    <location>
        <begin position="79"/>
        <end position="99"/>
    </location>
</feature>
<keyword evidence="8" id="KW-1185">Reference proteome</keyword>
<comment type="similarity">
    <text evidence="2">Belongs to the TMEM86 family.</text>
</comment>
<keyword evidence="3 6" id="KW-0812">Transmembrane</keyword>
<comment type="subcellular location">
    <subcellularLocation>
        <location evidence="1">Membrane</location>
        <topology evidence="1">Multi-pass membrane protein</topology>
    </subcellularLocation>
</comment>
<dbReference type="InterPro" id="IPR012506">
    <property type="entry name" value="TMEM86B-like"/>
</dbReference>
<dbReference type="EMBL" id="JALNUB010000002">
    <property type="protein sequence ID" value="MCK8140885.1"/>
    <property type="molecule type" value="Genomic_DNA"/>
</dbReference>
<dbReference type="PANTHER" id="PTHR31885:SF6">
    <property type="entry name" value="GH04784P"/>
    <property type="match status" value="1"/>
</dbReference>
<evidence type="ECO:0000256" key="5">
    <source>
        <dbReference type="ARBA" id="ARBA00023136"/>
    </source>
</evidence>
<dbReference type="AlphaFoldDB" id="A0A9X1XP26"/>
<gene>
    <name evidence="7" type="ORF">MW871_03160</name>
</gene>
<evidence type="ECO:0000313" key="7">
    <source>
        <dbReference type="EMBL" id="MCK8140885.1"/>
    </source>
</evidence>
<protein>
    <submittedName>
        <fullName evidence="7">Lysoplasmalogenase</fullName>
    </submittedName>
</protein>
<feature type="transmembrane region" description="Helical" evidence="6">
    <location>
        <begin position="193"/>
        <end position="217"/>
    </location>
</feature>
<feature type="transmembrane region" description="Helical" evidence="6">
    <location>
        <begin position="7"/>
        <end position="24"/>
    </location>
</feature>
<evidence type="ECO:0000256" key="6">
    <source>
        <dbReference type="SAM" id="Phobius"/>
    </source>
</evidence>
<dbReference type="RefSeq" id="WP_248427527.1">
    <property type="nucleotide sequence ID" value="NZ_JALNUB010000002.1"/>
</dbReference>
<evidence type="ECO:0000256" key="2">
    <source>
        <dbReference type="ARBA" id="ARBA00007375"/>
    </source>
</evidence>
<name>A0A9X1XP26_9FLAO</name>
<feature type="transmembrane region" description="Helical" evidence="6">
    <location>
        <begin position="169"/>
        <end position="187"/>
    </location>
</feature>
<evidence type="ECO:0000313" key="8">
    <source>
        <dbReference type="Proteomes" id="UP001139260"/>
    </source>
</evidence>
<evidence type="ECO:0000256" key="3">
    <source>
        <dbReference type="ARBA" id="ARBA00022692"/>
    </source>
</evidence>
<dbReference type="GO" id="GO:0016020">
    <property type="term" value="C:membrane"/>
    <property type="evidence" value="ECO:0007669"/>
    <property type="project" value="UniProtKB-SubCell"/>
</dbReference>
<reference evidence="7" key="1">
    <citation type="submission" date="2022-04" db="EMBL/GenBank/DDBJ databases">
        <title>Flavobacterium pygoscelis sp. nov. isolated from Chinstrap chick (Pygoscelis antarcticus).</title>
        <authorList>
            <person name="Irgang R."/>
            <person name="Poblete-Morales M."/>
            <person name="Avendano-Herrera R."/>
        </authorList>
    </citation>
    <scope>NUCLEOTIDE SEQUENCE</scope>
    <source>
        <strain evidence="7">I-SCBP12n</strain>
    </source>
</reference>
<comment type="caution">
    <text evidence="7">The sequence shown here is derived from an EMBL/GenBank/DDBJ whole genome shotgun (WGS) entry which is preliminary data.</text>
</comment>
<evidence type="ECO:0000256" key="4">
    <source>
        <dbReference type="ARBA" id="ARBA00022989"/>
    </source>
</evidence>
<feature type="transmembrane region" description="Helical" evidence="6">
    <location>
        <begin position="55"/>
        <end position="73"/>
    </location>
</feature>
<evidence type="ECO:0000256" key="1">
    <source>
        <dbReference type="ARBA" id="ARBA00004141"/>
    </source>
</evidence>